<feature type="region of interest" description="Disordered" evidence="1">
    <location>
        <begin position="81"/>
        <end position="125"/>
    </location>
</feature>
<dbReference type="VEuPathDB" id="PiroplasmaDB:TA18895"/>
<dbReference type="KEGG" id="tan:TA18895"/>
<evidence type="ECO:0000256" key="1">
    <source>
        <dbReference type="SAM" id="MobiDB-lite"/>
    </source>
</evidence>
<dbReference type="EMBL" id="CR940347">
    <property type="protein sequence ID" value="CAI74017.1"/>
    <property type="molecule type" value="Genomic_DNA"/>
</dbReference>
<accession>Q4UFX2</accession>
<dbReference type="RefSeq" id="XP_954697.1">
    <property type="nucleotide sequence ID" value="XM_949604.1"/>
</dbReference>
<sequence>MFNYNICRSPMNILLTNNIMDRYFAYTYTLILLLIGYSGCSDKPTDTQGSNSNEDNLPSIGRLSLVDYNDSDEEDNFQVIETSETQEEQTEGITETTETLTEPVKDVETQEDQEQLEPHPQPQPPVYYIVGPQPDPGYYPVYQPPIQPTPYEQYYQPPQQPYQPIYVPYQPEFQQIPYQQYPLPIPIQPPYQQPTPYHPYVPQPTPQYGPYQPTQQYYPEPYQQYQPYPQPYGPEAQATVPQPYPEIQESKIFGPTEDVKKGKICNTIRFMKMDKEGSLLPMIEGLDYKLMWKNANKKKYEFMENFVMLLCDNEVAYFRQSPKRFCRYIIYNMKNGDFTITCDKGMALIFKSDHKWKKVGRSVPDYIKFYSQDSEGYVMLIIEKHYYIQLSPKGSLKYKFKKSVKCSKIIVRDQAVWEKTSNENHPIAVLVTKRTNLLVFFEDYFVLFSKKQGNYTKLFSQKKHEGYND</sequence>
<dbReference type="Proteomes" id="UP000001950">
    <property type="component" value="Chromosome 1"/>
</dbReference>
<gene>
    <name evidence="2" type="ORF">TA18895</name>
</gene>
<evidence type="ECO:0000313" key="3">
    <source>
        <dbReference type="Proteomes" id="UP000001950"/>
    </source>
</evidence>
<dbReference type="Pfam" id="PF04385">
    <property type="entry name" value="FAINT"/>
    <property type="match status" value="1"/>
</dbReference>
<dbReference type="STRING" id="5874.Q4UFX2"/>
<proteinExistence type="predicted"/>
<dbReference type="GeneID" id="3864324"/>
<feature type="compositionally biased region" description="Low complexity" evidence="1">
    <location>
        <begin position="91"/>
        <end position="102"/>
    </location>
</feature>
<evidence type="ECO:0000313" key="2">
    <source>
        <dbReference type="EMBL" id="CAI74017.1"/>
    </source>
</evidence>
<dbReference type="InParanoid" id="Q4UFX2"/>
<protein>
    <submittedName>
        <fullName evidence="2">Conserved Theileria-specific sub-telomeric protein, SVSP family</fullName>
    </submittedName>
</protein>
<reference evidence="2 3" key="1">
    <citation type="journal article" date="2005" name="Science">
        <title>Genome of the host-cell transforming parasite Theileria annulata compared with T. parva.</title>
        <authorList>
            <person name="Pain A."/>
            <person name="Renauld H."/>
            <person name="Berriman M."/>
            <person name="Murphy L."/>
            <person name="Yeats C.A."/>
            <person name="Weir W."/>
            <person name="Kerhornou A."/>
            <person name="Aslett M."/>
            <person name="Bishop R."/>
            <person name="Bouchier C."/>
            <person name="Cochet M."/>
            <person name="Coulson R.M.R."/>
            <person name="Cronin A."/>
            <person name="de Villiers E.P."/>
            <person name="Fraser A."/>
            <person name="Fosker N."/>
            <person name="Gardner M."/>
            <person name="Goble A."/>
            <person name="Griffiths-Jones S."/>
            <person name="Harris D.E."/>
            <person name="Katzer F."/>
            <person name="Larke N."/>
            <person name="Lord A."/>
            <person name="Maser P."/>
            <person name="McKellar S."/>
            <person name="Mooney P."/>
            <person name="Morton F."/>
            <person name="Nene V."/>
            <person name="O'Neil S."/>
            <person name="Price C."/>
            <person name="Quail M.A."/>
            <person name="Rabbinowitsch E."/>
            <person name="Rawlings N.D."/>
            <person name="Rutter S."/>
            <person name="Saunders D."/>
            <person name="Seeger K."/>
            <person name="Shah T."/>
            <person name="Squares R."/>
            <person name="Squares S."/>
            <person name="Tivey A."/>
            <person name="Walker A.R."/>
            <person name="Woodward J."/>
            <person name="Dobbelaere D.A.E."/>
            <person name="Langsley G."/>
            <person name="Rajandream M.A."/>
            <person name="McKeever D."/>
            <person name="Shiels B."/>
            <person name="Tait A."/>
            <person name="Barrell B.G."/>
            <person name="Hall N."/>
        </authorList>
    </citation>
    <scope>NUCLEOTIDE SEQUENCE [LARGE SCALE GENOMIC DNA]</scope>
    <source>
        <strain evidence="3">Ankara</strain>
    </source>
</reference>
<dbReference type="AlphaFoldDB" id="Q4UFX2"/>
<dbReference type="eggNOG" id="ENOG502QSYS">
    <property type="taxonomic scope" value="Eukaryota"/>
</dbReference>
<dbReference type="InterPro" id="IPR007480">
    <property type="entry name" value="DUF529"/>
</dbReference>
<name>Q4UFX2_THEAN</name>
<keyword evidence="3" id="KW-1185">Reference proteome</keyword>
<organism evidence="2 3">
    <name type="scientific">Theileria annulata</name>
    <dbReference type="NCBI Taxonomy" id="5874"/>
    <lineage>
        <taxon>Eukaryota</taxon>
        <taxon>Sar</taxon>
        <taxon>Alveolata</taxon>
        <taxon>Apicomplexa</taxon>
        <taxon>Aconoidasida</taxon>
        <taxon>Piroplasmida</taxon>
        <taxon>Theileriidae</taxon>
        <taxon>Theileria</taxon>
    </lineage>
</organism>